<feature type="transmembrane region" description="Helical" evidence="1">
    <location>
        <begin position="57"/>
        <end position="76"/>
    </location>
</feature>
<feature type="domain" description="CBU-0592-like" evidence="2">
    <location>
        <begin position="4"/>
        <end position="78"/>
    </location>
</feature>
<dbReference type="AlphaFoldDB" id="A0A1V9FZY9"/>
<sequence>MLLDFIGWIGFASCVIAYFLLNIGYIRFNGWPFQLLNLLGGTGLAIKAYQLHDVPNMLANGLWGLIAVGGIIKYFIKRSDQEIPSKL</sequence>
<name>A0A1V9FZY9_9BACT</name>
<evidence type="ECO:0000259" key="2">
    <source>
        <dbReference type="Pfam" id="PF26604"/>
    </source>
</evidence>
<organism evidence="3 4">
    <name type="scientific">Niastella vici</name>
    <dbReference type="NCBI Taxonomy" id="1703345"/>
    <lineage>
        <taxon>Bacteria</taxon>
        <taxon>Pseudomonadati</taxon>
        <taxon>Bacteroidota</taxon>
        <taxon>Chitinophagia</taxon>
        <taxon>Chitinophagales</taxon>
        <taxon>Chitinophagaceae</taxon>
        <taxon>Niastella</taxon>
    </lineage>
</organism>
<dbReference type="NCBIfam" id="NF047864">
    <property type="entry name" value="CBU_0592_membra"/>
    <property type="match status" value="1"/>
</dbReference>
<dbReference type="STRING" id="1703345.A3860_23515"/>
<reference evidence="3 4" key="1">
    <citation type="submission" date="2016-03" db="EMBL/GenBank/DDBJ databases">
        <title>Niastella vici sp. nov., isolated from farmland soil.</title>
        <authorList>
            <person name="Chen L."/>
            <person name="Wang D."/>
            <person name="Yang S."/>
            <person name="Wang G."/>
        </authorList>
    </citation>
    <scope>NUCLEOTIDE SEQUENCE [LARGE SCALE GENOMIC DNA]</scope>
    <source>
        <strain evidence="3 4">DJ57</strain>
    </source>
</reference>
<keyword evidence="1" id="KW-0812">Transmembrane</keyword>
<keyword evidence="4" id="KW-1185">Reference proteome</keyword>
<dbReference type="Pfam" id="PF26604">
    <property type="entry name" value="CBU_0592"/>
    <property type="match status" value="1"/>
</dbReference>
<dbReference type="Proteomes" id="UP000192796">
    <property type="component" value="Unassembled WGS sequence"/>
</dbReference>
<dbReference type="OrthoDB" id="711721at2"/>
<dbReference type="InterPro" id="IPR058058">
    <property type="entry name" value="CBU_0592-like"/>
</dbReference>
<feature type="transmembrane region" description="Helical" evidence="1">
    <location>
        <begin position="6"/>
        <end position="26"/>
    </location>
</feature>
<comment type="caution">
    <text evidence="3">The sequence shown here is derived from an EMBL/GenBank/DDBJ whole genome shotgun (WGS) entry which is preliminary data.</text>
</comment>
<accession>A0A1V9FZY9</accession>
<dbReference type="EMBL" id="LVYD01000044">
    <property type="protein sequence ID" value="OQP63902.1"/>
    <property type="molecule type" value="Genomic_DNA"/>
</dbReference>
<evidence type="ECO:0000313" key="3">
    <source>
        <dbReference type="EMBL" id="OQP63902.1"/>
    </source>
</evidence>
<keyword evidence="1" id="KW-1133">Transmembrane helix</keyword>
<proteinExistence type="predicted"/>
<evidence type="ECO:0000256" key="1">
    <source>
        <dbReference type="SAM" id="Phobius"/>
    </source>
</evidence>
<keyword evidence="1" id="KW-0472">Membrane</keyword>
<gene>
    <name evidence="3" type="ORF">A3860_23515</name>
</gene>
<evidence type="ECO:0000313" key="4">
    <source>
        <dbReference type="Proteomes" id="UP000192796"/>
    </source>
</evidence>
<dbReference type="RefSeq" id="WP_081147568.1">
    <property type="nucleotide sequence ID" value="NZ_LVYD01000044.1"/>
</dbReference>
<protein>
    <recommendedName>
        <fullName evidence="2">CBU-0592-like domain-containing protein</fullName>
    </recommendedName>
</protein>